<reference evidence="8 9" key="1">
    <citation type="journal article" date="2015" name="Genome Announc.">
        <title>Expanding the biotechnology potential of lactobacilli through comparative genomics of 213 strains and associated genera.</title>
        <authorList>
            <person name="Sun Z."/>
            <person name="Harris H.M."/>
            <person name="McCann A."/>
            <person name="Guo C."/>
            <person name="Argimon S."/>
            <person name="Zhang W."/>
            <person name="Yang X."/>
            <person name="Jeffery I.B."/>
            <person name="Cooney J.C."/>
            <person name="Kagawa T.F."/>
            <person name="Liu W."/>
            <person name="Song Y."/>
            <person name="Salvetti E."/>
            <person name="Wrobel A."/>
            <person name="Rasinkangas P."/>
            <person name="Parkhill J."/>
            <person name="Rea M.C."/>
            <person name="O'Sullivan O."/>
            <person name="Ritari J."/>
            <person name="Douillard F.P."/>
            <person name="Paul Ross R."/>
            <person name="Yang R."/>
            <person name="Briner A.E."/>
            <person name="Felis G.E."/>
            <person name="de Vos W.M."/>
            <person name="Barrangou R."/>
            <person name="Klaenhammer T.R."/>
            <person name="Caufield P.W."/>
            <person name="Cui Y."/>
            <person name="Zhang H."/>
            <person name="O'Toole P.W."/>
        </authorList>
    </citation>
    <scope>NUCLEOTIDE SEQUENCE [LARGE SCALE GENOMIC DNA]</scope>
    <source>
        <strain evidence="8 9">DSM 20001</strain>
    </source>
</reference>
<keyword evidence="5 6" id="KW-0342">GTP-binding</keyword>
<dbReference type="InterPro" id="IPR043134">
    <property type="entry name" value="GTP-CH-I_N"/>
</dbReference>
<feature type="binding site" evidence="6">
    <location>
        <position position="150"/>
    </location>
    <ligand>
        <name>Zn(2+)</name>
        <dbReference type="ChEBI" id="CHEBI:29105"/>
    </ligand>
</feature>
<dbReference type="InterPro" id="IPR018234">
    <property type="entry name" value="GTP_CycHdrlase_I_CS"/>
</dbReference>
<dbReference type="Proteomes" id="UP000051181">
    <property type="component" value="Unassembled WGS sequence"/>
</dbReference>
<dbReference type="HAMAP" id="MF_00223">
    <property type="entry name" value="FolE"/>
    <property type="match status" value="1"/>
</dbReference>
<dbReference type="GO" id="GO:0005737">
    <property type="term" value="C:cytoplasm"/>
    <property type="evidence" value="ECO:0007669"/>
    <property type="project" value="TreeGrafter"/>
</dbReference>
<dbReference type="NCBIfam" id="TIGR00063">
    <property type="entry name" value="folE"/>
    <property type="match status" value="1"/>
</dbReference>
<dbReference type="EC" id="3.5.4.16" evidence="6"/>
<proteinExistence type="inferred from homology"/>
<evidence type="ECO:0000256" key="6">
    <source>
        <dbReference type="HAMAP-Rule" id="MF_00223"/>
    </source>
</evidence>
<comment type="pathway">
    <text evidence="2 6">Cofactor biosynthesis; 7,8-dihydroneopterin triphosphate biosynthesis; 7,8-dihydroneopterin triphosphate from GTP: step 1/1.</text>
</comment>
<comment type="catalytic activity">
    <reaction evidence="1 6">
        <text>GTP + H2O = 7,8-dihydroneopterin 3'-triphosphate + formate + H(+)</text>
        <dbReference type="Rhea" id="RHEA:17473"/>
        <dbReference type="ChEBI" id="CHEBI:15377"/>
        <dbReference type="ChEBI" id="CHEBI:15378"/>
        <dbReference type="ChEBI" id="CHEBI:15740"/>
        <dbReference type="ChEBI" id="CHEBI:37565"/>
        <dbReference type="ChEBI" id="CHEBI:58462"/>
        <dbReference type="EC" id="3.5.4.16"/>
    </reaction>
</comment>
<comment type="similarity">
    <text evidence="6">Belongs to the GTP cyclohydrolase I family.</text>
</comment>
<evidence type="ECO:0000259" key="7">
    <source>
        <dbReference type="Pfam" id="PF01227"/>
    </source>
</evidence>
<keyword evidence="4 6" id="KW-0378">Hydrolase</keyword>
<evidence type="ECO:0000256" key="3">
    <source>
        <dbReference type="ARBA" id="ARBA00022563"/>
    </source>
</evidence>
<dbReference type="SUPFAM" id="SSF55620">
    <property type="entry name" value="Tetrahydrobiopterin biosynthesis enzymes-like"/>
    <property type="match status" value="1"/>
</dbReference>
<dbReference type="NCBIfam" id="NF006826">
    <property type="entry name" value="PRK09347.1-3"/>
    <property type="match status" value="1"/>
</dbReference>
<dbReference type="FunFam" id="3.30.1130.10:FF:000001">
    <property type="entry name" value="GTP cyclohydrolase 1"/>
    <property type="match status" value="1"/>
</dbReference>
<evidence type="ECO:0000256" key="4">
    <source>
        <dbReference type="ARBA" id="ARBA00022801"/>
    </source>
</evidence>
<keyword evidence="6" id="KW-0547">Nucleotide-binding</keyword>
<keyword evidence="6" id="KW-0862">Zinc</keyword>
<accession>A0A0R1F7I4</accession>
<dbReference type="AlphaFoldDB" id="A0A0R1F7I4"/>
<dbReference type="Gene3D" id="1.10.286.10">
    <property type="match status" value="1"/>
</dbReference>
<comment type="subunit">
    <text evidence="6">Homopolymer.</text>
</comment>
<feature type="binding site" evidence="6">
    <location>
        <position position="81"/>
    </location>
    <ligand>
        <name>Zn(2+)</name>
        <dbReference type="ChEBI" id="CHEBI:29105"/>
    </ligand>
</feature>
<name>A0A0R1F7I4_9LACO</name>
<dbReference type="Gene3D" id="3.30.1130.10">
    <property type="match status" value="1"/>
</dbReference>
<dbReference type="GO" id="GO:0046654">
    <property type="term" value="P:tetrahydrofolate biosynthetic process"/>
    <property type="evidence" value="ECO:0007669"/>
    <property type="project" value="UniProtKB-UniRule"/>
</dbReference>
<dbReference type="NCBIfam" id="NF006825">
    <property type="entry name" value="PRK09347.1-2"/>
    <property type="match status" value="1"/>
</dbReference>
<evidence type="ECO:0000313" key="9">
    <source>
        <dbReference type="Proteomes" id="UP000051181"/>
    </source>
</evidence>
<dbReference type="Pfam" id="PF01227">
    <property type="entry name" value="GTP_cyclohydroI"/>
    <property type="match status" value="1"/>
</dbReference>
<feature type="binding site" evidence="6">
    <location>
        <position position="78"/>
    </location>
    <ligand>
        <name>Zn(2+)</name>
        <dbReference type="ChEBI" id="CHEBI:29105"/>
    </ligand>
</feature>
<dbReference type="eggNOG" id="COG0302">
    <property type="taxonomic scope" value="Bacteria"/>
</dbReference>
<feature type="domain" description="GTP cyclohydrolase I" evidence="7">
    <location>
        <begin position="11"/>
        <end position="180"/>
    </location>
</feature>
<dbReference type="GeneID" id="65917528"/>
<dbReference type="GO" id="GO:0003934">
    <property type="term" value="F:GTP cyclohydrolase I activity"/>
    <property type="evidence" value="ECO:0007669"/>
    <property type="project" value="UniProtKB-UniRule"/>
</dbReference>
<dbReference type="PANTHER" id="PTHR11109">
    <property type="entry name" value="GTP CYCLOHYDROLASE I"/>
    <property type="match status" value="1"/>
</dbReference>
<dbReference type="GO" id="GO:0005525">
    <property type="term" value="F:GTP binding"/>
    <property type="evidence" value="ECO:0007669"/>
    <property type="project" value="UniProtKB-KW"/>
</dbReference>
<gene>
    <name evidence="6" type="primary">folE</name>
    <name evidence="8" type="ORF">FD22_GL000903</name>
</gene>
<comment type="caution">
    <text evidence="8">The sequence shown here is derived from an EMBL/GenBank/DDBJ whole genome shotgun (WGS) entry which is preliminary data.</text>
</comment>
<dbReference type="GO" id="GO:0006730">
    <property type="term" value="P:one-carbon metabolic process"/>
    <property type="evidence" value="ECO:0007669"/>
    <property type="project" value="UniProtKB-UniRule"/>
</dbReference>
<evidence type="ECO:0000313" key="8">
    <source>
        <dbReference type="EMBL" id="KRK17701.1"/>
    </source>
</evidence>
<dbReference type="EMBL" id="AZCN01000022">
    <property type="protein sequence ID" value="KRK17701.1"/>
    <property type="molecule type" value="Genomic_DNA"/>
</dbReference>
<evidence type="ECO:0000256" key="1">
    <source>
        <dbReference type="ARBA" id="ARBA00001052"/>
    </source>
</evidence>
<evidence type="ECO:0000256" key="2">
    <source>
        <dbReference type="ARBA" id="ARBA00005080"/>
    </source>
</evidence>
<dbReference type="PROSITE" id="PS00859">
    <property type="entry name" value="GTP_CYCLOHYDROL_1_1"/>
    <property type="match status" value="1"/>
</dbReference>
<sequence>MNDEQKQQIIAAVKQILVAVGEDPERAGLVETPERVARMYAEIFSSLREPEFTNYKLFQTDSHAEMVLVKDIPFYSMCEHHLLPFFGTVHIAYLPADGQIIGLSKIARLVDYVAHKPNVQERLTSQLVDELQKILQPRGIAVELEARHMCMEMRGIQKTGSQTVTTRFTGALDDPVRIAEFERRLH</sequence>
<dbReference type="GO" id="GO:0008270">
    <property type="term" value="F:zinc ion binding"/>
    <property type="evidence" value="ECO:0007669"/>
    <property type="project" value="UniProtKB-UniRule"/>
</dbReference>
<dbReference type="InterPro" id="IPR043133">
    <property type="entry name" value="GTP-CH-I_C/QueF"/>
</dbReference>
<dbReference type="InterPro" id="IPR020602">
    <property type="entry name" value="GTP_CycHdrlase_I_dom"/>
</dbReference>
<protein>
    <recommendedName>
        <fullName evidence="6">GTP cyclohydrolase 1</fullName>
        <ecNumber evidence="6">3.5.4.16</ecNumber>
    </recommendedName>
    <alternativeName>
        <fullName evidence="6">GTP cyclohydrolase I</fullName>
        <shortName evidence="6">GTP-CH-I</shortName>
    </alternativeName>
</protein>
<keyword evidence="3 6" id="KW-0554">One-carbon metabolism</keyword>
<dbReference type="UniPathway" id="UPA00848">
    <property type="reaction ID" value="UER00151"/>
</dbReference>
<dbReference type="PATRIC" id="fig|913848.6.peg.933"/>
<dbReference type="PANTHER" id="PTHR11109:SF7">
    <property type="entry name" value="GTP CYCLOHYDROLASE 1"/>
    <property type="match status" value="1"/>
</dbReference>
<dbReference type="InterPro" id="IPR001474">
    <property type="entry name" value="GTP_CycHdrlase_I"/>
</dbReference>
<dbReference type="RefSeq" id="WP_010010646.1">
    <property type="nucleotide sequence ID" value="NZ_AZCN01000022.1"/>
</dbReference>
<organism evidence="8 9">
    <name type="scientific">Loigolactobacillus coryniformis subsp. coryniformis KCTC 3167 = DSM 20001</name>
    <dbReference type="NCBI Taxonomy" id="913848"/>
    <lineage>
        <taxon>Bacteria</taxon>
        <taxon>Bacillati</taxon>
        <taxon>Bacillota</taxon>
        <taxon>Bacilli</taxon>
        <taxon>Lactobacillales</taxon>
        <taxon>Lactobacillaceae</taxon>
        <taxon>Loigolactobacillus</taxon>
    </lineage>
</organism>
<keyword evidence="6" id="KW-0479">Metal-binding</keyword>
<dbReference type="FunFam" id="1.10.286.10:FF:000001">
    <property type="entry name" value="GTP cyclohydrolase 1"/>
    <property type="match status" value="1"/>
</dbReference>
<evidence type="ECO:0000256" key="5">
    <source>
        <dbReference type="ARBA" id="ARBA00023134"/>
    </source>
</evidence>
<dbReference type="GO" id="GO:0006729">
    <property type="term" value="P:tetrahydrobiopterin biosynthetic process"/>
    <property type="evidence" value="ECO:0007669"/>
    <property type="project" value="TreeGrafter"/>
</dbReference>